<proteinExistence type="predicted"/>
<feature type="domain" description="HTH merR-type" evidence="2">
    <location>
        <begin position="1"/>
        <end position="70"/>
    </location>
</feature>
<evidence type="ECO:0000256" key="1">
    <source>
        <dbReference type="ARBA" id="ARBA00023125"/>
    </source>
</evidence>
<dbReference type="PROSITE" id="PS50937">
    <property type="entry name" value="HTH_MERR_2"/>
    <property type="match status" value="1"/>
</dbReference>
<reference evidence="4" key="1">
    <citation type="journal article" date="2019" name="Int. J. Syst. Evol. Microbiol.">
        <title>The Global Catalogue of Microorganisms (GCM) 10K type strain sequencing project: providing services to taxonomists for standard genome sequencing and annotation.</title>
        <authorList>
            <consortium name="The Broad Institute Genomics Platform"/>
            <consortium name="The Broad Institute Genome Sequencing Center for Infectious Disease"/>
            <person name="Wu L."/>
            <person name="Ma J."/>
        </authorList>
    </citation>
    <scope>NUCLEOTIDE SEQUENCE [LARGE SCALE GENOMIC DNA]</scope>
    <source>
        <strain evidence="4">CCM 8749</strain>
    </source>
</reference>
<comment type="caution">
    <text evidence="3">The sequence shown here is derived from an EMBL/GenBank/DDBJ whole genome shotgun (WGS) entry which is preliminary data.</text>
</comment>
<dbReference type="EMBL" id="JBHSQV010000179">
    <property type="protein sequence ID" value="MFC5988316.1"/>
    <property type="molecule type" value="Genomic_DNA"/>
</dbReference>
<evidence type="ECO:0000313" key="3">
    <source>
        <dbReference type="EMBL" id="MFC5988316.1"/>
    </source>
</evidence>
<accession>A0ABW1ITH6</accession>
<dbReference type="SMART" id="SM00422">
    <property type="entry name" value="HTH_MERR"/>
    <property type="match status" value="1"/>
</dbReference>
<keyword evidence="4" id="KW-1185">Reference proteome</keyword>
<dbReference type="Pfam" id="PF13411">
    <property type="entry name" value="MerR_1"/>
    <property type="match status" value="1"/>
</dbReference>
<sequence length="141" mass="16356">MYRIGQLAGLADVSSRTIDFYTKKGLLHPERRTNTNYRLYSEDALERIKRIEMLKREKYTLEEIKEILDRLDKVSGEEHFSGKITSLQAHMKQLEKELKEIHPYIEKLKPNQAKNVFKVLTPQSAACIEAILLLLGKGPLM</sequence>
<gene>
    <name evidence="3" type="ORF">ACFPXP_18085</name>
</gene>
<dbReference type="InterPro" id="IPR047057">
    <property type="entry name" value="MerR_fam"/>
</dbReference>
<dbReference type="SUPFAM" id="SSF46955">
    <property type="entry name" value="Putative DNA-binding domain"/>
    <property type="match status" value="1"/>
</dbReference>
<name>A0ABW1ITH6_9BACL</name>
<dbReference type="InterPro" id="IPR000551">
    <property type="entry name" value="MerR-type_HTH_dom"/>
</dbReference>
<protein>
    <submittedName>
        <fullName evidence="3">MerR family transcriptional regulator</fullName>
    </submittedName>
</protein>
<dbReference type="PANTHER" id="PTHR30204">
    <property type="entry name" value="REDOX-CYCLING DRUG-SENSING TRANSCRIPTIONAL ACTIVATOR SOXR"/>
    <property type="match status" value="1"/>
</dbReference>
<dbReference type="RefSeq" id="WP_379895804.1">
    <property type="nucleotide sequence ID" value="NZ_CBCSCT010000015.1"/>
</dbReference>
<dbReference type="Proteomes" id="UP001596250">
    <property type="component" value="Unassembled WGS sequence"/>
</dbReference>
<dbReference type="PRINTS" id="PR00040">
    <property type="entry name" value="HTHMERR"/>
</dbReference>
<evidence type="ECO:0000313" key="4">
    <source>
        <dbReference type="Proteomes" id="UP001596250"/>
    </source>
</evidence>
<dbReference type="PANTHER" id="PTHR30204:SF95">
    <property type="entry name" value="HTH-TYPE TRANSCRIPTIONAL REGULATOR CUER"/>
    <property type="match status" value="1"/>
</dbReference>
<dbReference type="Gene3D" id="1.10.1660.10">
    <property type="match status" value="1"/>
</dbReference>
<keyword evidence="1" id="KW-0238">DNA-binding</keyword>
<dbReference type="InterPro" id="IPR009061">
    <property type="entry name" value="DNA-bd_dom_put_sf"/>
</dbReference>
<evidence type="ECO:0000259" key="2">
    <source>
        <dbReference type="PROSITE" id="PS50937"/>
    </source>
</evidence>
<organism evidence="3 4">
    <name type="scientific">Marinicrinis lubricantis</name>
    <dbReference type="NCBI Taxonomy" id="2086470"/>
    <lineage>
        <taxon>Bacteria</taxon>
        <taxon>Bacillati</taxon>
        <taxon>Bacillota</taxon>
        <taxon>Bacilli</taxon>
        <taxon>Bacillales</taxon>
        <taxon>Paenibacillaceae</taxon>
    </lineage>
</organism>